<organism evidence="1 2">
    <name type="scientific">Nocardioides albus</name>
    <dbReference type="NCBI Taxonomy" id="1841"/>
    <lineage>
        <taxon>Bacteria</taxon>
        <taxon>Bacillati</taxon>
        <taxon>Actinomycetota</taxon>
        <taxon>Actinomycetes</taxon>
        <taxon>Propionibacteriales</taxon>
        <taxon>Nocardioidaceae</taxon>
        <taxon>Nocardioides</taxon>
    </lineage>
</organism>
<protein>
    <submittedName>
        <fullName evidence="1">Uncharacterized protein</fullName>
    </submittedName>
</protein>
<evidence type="ECO:0000313" key="2">
    <source>
        <dbReference type="Proteomes" id="UP000577707"/>
    </source>
</evidence>
<name>A0A7W5A9C1_9ACTN</name>
<evidence type="ECO:0000313" key="1">
    <source>
        <dbReference type="EMBL" id="MBB3091998.1"/>
    </source>
</evidence>
<dbReference type="RefSeq" id="WP_229788973.1">
    <property type="nucleotide sequence ID" value="NZ_BMQT01000014.1"/>
</dbReference>
<dbReference type="AlphaFoldDB" id="A0A7W5A9C1"/>
<reference evidence="1 2" key="1">
    <citation type="submission" date="2020-08" db="EMBL/GenBank/DDBJ databases">
        <title>Genomic Encyclopedia of Type Strains, Phase III (KMG-III): the genomes of soil and plant-associated and newly described type strains.</title>
        <authorList>
            <person name="Whitman W."/>
        </authorList>
    </citation>
    <scope>NUCLEOTIDE SEQUENCE [LARGE SCALE GENOMIC DNA]</scope>
    <source>
        <strain evidence="1 2">CECT 3302</strain>
    </source>
</reference>
<proteinExistence type="predicted"/>
<comment type="caution">
    <text evidence="1">The sequence shown here is derived from an EMBL/GenBank/DDBJ whole genome shotgun (WGS) entry which is preliminary data.</text>
</comment>
<sequence length="109" mass="11653">MTAVEAAPNSGLVVRRFTVLKEMAEVGGAKDSFENLGLESDRRAVEQKCGKGIAGSALYVEIEPSGSKSVHSPYLTIESEVAGINNSFRYPLGLTLCVVGEKNAKFCKE</sequence>
<dbReference type="EMBL" id="JACHXG010000015">
    <property type="protein sequence ID" value="MBB3091998.1"/>
    <property type="molecule type" value="Genomic_DNA"/>
</dbReference>
<dbReference type="Proteomes" id="UP000577707">
    <property type="component" value="Unassembled WGS sequence"/>
</dbReference>
<accession>A0A7W5A9C1</accession>
<keyword evidence="2" id="KW-1185">Reference proteome</keyword>
<gene>
    <name evidence="1" type="ORF">FHS12_004975</name>
</gene>